<evidence type="ECO:0000313" key="2">
    <source>
        <dbReference type="Proteomes" id="UP000572680"/>
    </source>
</evidence>
<sequence>MTAGSSPSHGGGAVEGTVNKIKFLKGQMFGRADLDLSRIEYSTTADPYITLCRLDHRE</sequence>
<gene>
    <name evidence="1" type="ORF">HNR61_003988</name>
</gene>
<organism evidence="1 2">
    <name type="scientific">Actinomadura namibiensis</name>
    <dbReference type="NCBI Taxonomy" id="182080"/>
    <lineage>
        <taxon>Bacteria</taxon>
        <taxon>Bacillati</taxon>
        <taxon>Actinomycetota</taxon>
        <taxon>Actinomycetes</taxon>
        <taxon>Streptosporangiales</taxon>
        <taxon>Thermomonosporaceae</taxon>
        <taxon>Actinomadura</taxon>
    </lineage>
</organism>
<keyword evidence="2" id="KW-1185">Reference proteome</keyword>
<evidence type="ECO:0000313" key="1">
    <source>
        <dbReference type="EMBL" id="MBA8952348.1"/>
    </source>
</evidence>
<comment type="caution">
    <text evidence="1">The sequence shown here is derived from an EMBL/GenBank/DDBJ whole genome shotgun (WGS) entry which is preliminary data.</text>
</comment>
<protein>
    <submittedName>
        <fullName evidence="1">Uncharacterized protein</fullName>
    </submittedName>
</protein>
<proteinExistence type="predicted"/>
<dbReference type="AlphaFoldDB" id="A0A7W3QMT2"/>
<reference evidence="1 2" key="1">
    <citation type="submission" date="2020-08" db="EMBL/GenBank/DDBJ databases">
        <title>Genomic Encyclopedia of Type Strains, Phase IV (KMG-IV): sequencing the most valuable type-strain genomes for metagenomic binning, comparative biology and taxonomic classification.</title>
        <authorList>
            <person name="Goeker M."/>
        </authorList>
    </citation>
    <scope>NUCLEOTIDE SEQUENCE [LARGE SCALE GENOMIC DNA]</scope>
    <source>
        <strain evidence="1 2">DSM 44197</strain>
    </source>
</reference>
<dbReference type="EMBL" id="JACJIA010000004">
    <property type="protein sequence ID" value="MBA8952348.1"/>
    <property type="molecule type" value="Genomic_DNA"/>
</dbReference>
<dbReference type="Proteomes" id="UP000572680">
    <property type="component" value="Unassembled WGS sequence"/>
</dbReference>
<name>A0A7W3QMT2_ACTNM</name>
<accession>A0A7W3QMT2</accession>
<dbReference type="RefSeq" id="WP_182844577.1">
    <property type="nucleotide sequence ID" value="NZ_BAAALP010000055.1"/>
</dbReference>